<dbReference type="GO" id="GO:0005737">
    <property type="term" value="C:cytoplasm"/>
    <property type="evidence" value="ECO:0007669"/>
    <property type="project" value="TreeGrafter"/>
</dbReference>
<dbReference type="AlphaFoldDB" id="A0A5E4CGB1"/>
<name>A0A5E4CGB1_MARMO</name>
<dbReference type="EMBL" id="CABDUW010001355">
    <property type="protein sequence ID" value="VTJ80845.1"/>
    <property type="molecule type" value="Genomic_DNA"/>
</dbReference>
<proteinExistence type="inferred from homology"/>
<dbReference type="InterPro" id="IPR011009">
    <property type="entry name" value="Kinase-like_dom_sf"/>
</dbReference>
<dbReference type="GO" id="GO:0005524">
    <property type="term" value="F:ATP binding"/>
    <property type="evidence" value="ECO:0007669"/>
    <property type="project" value="UniProtKB-KW"/>
</dbReference>
<dbReference type="GO" id="GO:0005942">
    <property type="term" value="C:phosphatidylinositol 3-kinase complex"/>
    <property type="evidence" value="ECO:0007669"/>
    <property type="project" value="TreeGrafter"/>
</dbReference>
<dbReference type="GO" id="GO:0016477">
    <property type="term" value="P:cell migration"/>
    <property type="evidence" value="ECO:0007669"/>
    <property type="project" value="TreeGrafter"/>
</dbReference>
<dbReference type="Proteomes" id="UP000335636">
    <property type="component" value="Unassembled WGS sequence"/>
</dbReference>
<dbReference type="SMART" id="SM00146">
    <property type="entry name" value="PI3Kc"/>
    <property type="match status" value="1"/>
</dbReference>
<dbReference type="GO" id="GO:0048015">
    <property type="term" value="P:phosphatidylinositol-mediated signaling"/>
    <property type="evidence" value="ECO:0007669"/>
    <property type="project" value="TreeGrafter"/>
</dbReference>
<dbReference type="Pfam" id="PF00454">
    <property type="entry name" value="PI3_PI4_kinase"/>
    <property type="match status" value="1"/>
</dbReference>
<evidence type="ECO:0000256" key="5">
    <source>
        <dbReference type="ARBA" id="ARBA00022840"/>
    </source>
</evidence>
<dbReference type="FunFam" id="1.10.1070.11:FF:000001">
    <property type="entry name" value="Phosphatidylinositol 4,5-bisphosphate 3-kinase catalytic subunit"/>
    <property type="match status" value="1"/>
</dbReference>
<dbReference type="GO" id="GO:0005886">
    <property type="term" value="C:plasma membrane"/>
    <property type="evidence" value="ECO:0007669"/>
    <property type="project" value="TreeGrafter"/>
</dbReference>
<dbReference type="GO" id="GO:0016303">
    <property type="term" value="F:1-phosphatidylinositol-3-kinase activity"/>
    <property type="evidence" value="ECO:0007669"/>
    <property type="project" value="TreeGrafter"/>
</dbReference>
<protein>
    <recommendedName>
        <fullName evidence="7">PI3K/PI4K catalytic domain-containing protein</fullName>
    </recommendedName>
</protein>
<dbReference type="GO" id="GO:0043491">
    <property type="term" value="P:phosphatidylinositol 3-kinase/protein kinase B signal transduction"/>
    <property type="evidence" value="ECO:0007669"/>
    <property type="project" value="TreeGrafter"/>
</dbReference>
<dbReference type="InterPro" id="IPR036940">
    <property type="entry name" value="PI3/4_kinase_cat_sf"/>
</dbReference>
<dbReference type="SUPFAM" id="SSF56112">
    <property type="entry name" value="Protein kinase-like (PK-like)"/>
    <property type="match status" value="1"/>
</dbReference>
<keyword evidence="4" id="KW-0418">Kinase</keyword>
<evidence type="ECO:0000256" key="1">
    <source>
        <dbReference type="ARBA" id="ARBA00006209"/>
    </source>
</evidence>
<accession>A0A5E4CGB1</accession>
<evidence type="ECO:0000313" key="8">
    <source>
        <dbReference type="EMBL" id="VTJ80845.1"/>
    </source>
</evidence>
<dbReference type="InterPro" id="IPR015433">
    <property type="entry name" value="PI3/4_kinase"/>
</dbReference>
<dbReference type="Gene3D" id="1.10.1070.11">
    <property type="entry name" value="Phosphatidylinositol 3-/4-kinase, catalytic domain"/>
    <property type="match status" value="2"/>
</dbReference>
<dbReference type="GO" id="GO:0035005">
    <property type="term" value="F:1-phosphatidylinositol-4-phosphate 3-kinase activity"/>
    <property type="evidence" value="ECO:0007669"/>
    <property type="project" value="TreeGrafter"/>
</dbReference>
<keyword evidence="3" id="KW-0547">Nucleotide-binding</keyword>
<dbReference type="PROSITE" id="PS00916">
    <property type="entry name" value="PI3_4_KINASE_2"/>
    <property type="match status" value="1"/>
</dbReference>
<comment type="similarity">
    <text evidence="1">Belongs to the PI3/PI4-kinase family. Type III PI4K subfamily.</text>
</comment>
<evidence type="ECO:0000256" key="2">
    <source>
        <dbReference type="ARBA" id="ARBA00022679"/>
    </source>
</evidence>
<dbReference type="PROSITE" id="PS50290">
    <property type="entry name" value="PI3_4_KINASE_3"/>
    <property type="match status" value="1"/>
</dbReference>
<feature type="compositionally biased region" description="Polar residues" evidence="6">
    <location>
        <begin position="488"/>
        <end position="499"/>
    </location>
</feature>
<dbReference type="PANTHER" id="PTHR10048">
    <property type="entry name" value="PHOSPHATIDYLINOSITOL KINASE"/>
    <property type="match status" value="1"/>
</dbReference>
<dbReference type="InterPro" id="IPR000403">
    <property type="entry name" value="PI3/4_kinase_cat_dom"/>
</dbReference>
<evidence type="ECO:0000259" key="7">
    <source>
        <dbReference type="PROSITE" id="PS50290"/>
    </source>
</evidence>
<reference evidence="8" key="1">
    <citation type="submission" date="2019-04" db="EMBL/GenBank/DDBJ databases">
        <authorList>
            <person name="Alioto T."/>
            <person name="Alioto T."/>
        </authorList>
    </citation>
    <scope>NUCLEOTIDE SEQUENCE [LARGE SCALE GENOMIC DNA]</scope>
</reference>
<comment type="caution">
    <text evidence="8">The sequence shown here is derived from an EMBL/GenBank/DDBJ whole genome shotgun (WGS) entry which is preliminary data.</text>
</comment>
<dbReference type="Gene3D" id="3.30.1010.10">
    <property type="entry name" value="Phosphatidylinositol 3-kinase Catalytic Subunit, Chain A, domain 4"/>
    <property type="match status" value="1"/>
</dbReference>
<dbReference type="PANTHER" id="PTHR10048:SF35">
    <property type="entry name" value="PHOSPHATIDYLINOSITOL 4,5-BISPHOSPHATE 3-KINASE CATALYTIC SUBUNIT DELTA ISOFORM"/>
    <property type="match status" value="1"/>
</dbReference>
<evidence type="ECO:0000256" key="3">
    <source>
        <dbReference type="ARBA" id="ARBA00022741"/>
    </source>
</evidence>
<evidence type="ECO:0000256" key="6">
    <source>
        <dbReference type="SAM" id="MobiDB-lite"/>
    </source>
</evidence>
<organism evidence="8 9">
    <name type="scientific">Marmota monax</name>
    <name type="common">Woodchuck</name>
    <dbReference type="NCBI Taxonomy" id="9995"/>
    <lineage>
        <taxon>Eukaryota</taxon>
        <taxon>Metazoa</taxon>
        <taxon>Chordata</taxon>
        <taxon>Craniata</taxon>
        <taxon>Vertebrata</taxon>
        <taxon>Euteleostomi</taxon>
        <taxon>Mammalia</taxon>
        <taxon>Eutheria</taxon>
        <taxon>Euarchontoglires</taxon>
        <taxon>Glires</taxon>
        <taxon>Rodentia</taxon>
        <taxon>Sciuromorpha</taxon>
        <taxon>Sciuridae</taxon>
        <taxon>Xerinae</taxon>
        <taxon>Marmotini</taxon>
        <taxon>Marmota</taxon>
    </lineage>
</organism>
<gene>
    <name evidence="8" type="ORF">MONAX_5E030257</name>
</gene>
<dbReference type="InterPro" id="IPR018936">
    <property type="entry name" value="PI3/4_kinase_CS"/>
</dbReference>
<evidence type="ECO:0000256" key="4">
    <source>
        <dbReference type="ARBA" id="ARBA00022777"/>
    </source>
</evidence>
<evidence type="ECO:0000313" key="9">
    <source>
        <dbReference type="Proteomes" id="UP000335636"/>
    </source>
</evidence>
<dbReference type="PROSITE" id="PS00915">
    <property type="entry name" value="PI3_4_KINASE_1"/>
    <property type="match status" value="1"/>
</dbReference>
<sequence>MDSKMKPLWIMYSSKEAGSGDSVGIIFKNGDDLRQDMLTLQMIQLMDSLWKQEGLDLRMTPYGCLPTGDCMGLIEVVQHSDTIANIQLNQSNLAAIAAFNKDALLNWLKSKNPGEALDRAIEDFTLSCAGYCVATYVLGIGDRHSDNIMIRENGQLFHIDFGHFLGNFKTKFGINRERVPFILTHDFVHVIQQGKTSNNEKFERCTPIPEYPVGQCKQEVHGRCRRQAQAGALVRGSGYTHNQTRGRHSGAGFEATVNRPTVGLLFLQLFALMRAAGLHELSSSKDIQYLKAQQCSMVGSGQNGVLPGPSPAQLKDTLALGKTEEEGLKHFRVKFHEALRESWKTKVNWLAHNLTKDSRQYSRNRHGPGLGSLQRLLLGPCSYQSIHQALSSRIPAPGTEPAGTASWSLLLSELTPSTEWPSSGSQNCPGPGLGAHGNCFSVQVLRRAGQDSPVALVARQGERNAAIRIGYQHGRDLMSSESGGGENFINTSGDRNSWSPGRGGEAQTPESPRFVVEPEGRSRAAARARSRPSGSPAW</sequence>
<feature type="region of interest" description="Disordered" evidence="6">
    <location>
        <begin position="477"/>
        <end position="538"/>
    </location>
</feature>
<feature type="domain" description="PI3K/PI4K catalytic" evidence="7">
    <location>
        <begin position="1"/>
        <end position="343"/>
    </location>
</feature>
<keyword evidence="9" id="KW-1185">Reference proteome</keyword>
<keyword evidence="2" id="KW-0808">Transferase</keyword>
<keyword evidence="5" id="KW-0067">ATP-binding</keyword>